<gene>
    <name evidence="4" type="ORF">GOMPHAMPRED_005836</name>
</gene>
<dbReference type="InterPro" id="IPR003737">
    <property type="entry name" value="GlcNAc_PI_deacetylase-related"/>
</dbReference>
<evidence type="ECO:0000256" key="2">
    <source>
        <dbReference type="ARBA" id="ARBA00012176"/>
    </source>
</evidence>
<comment type="caution">
    <text evidence="4">The sequence shown here is derived from an EMBL/GenBank/DDBJ whole genome shotgun (WGS) entry which is preliminary data.</text>
</comment>
<keyword evidence="3" id="KW-0812">Transmembrane</keyword>
<dbReference type="EMBL" id="CAJPDQ010000038">
    <property type="protein sequence ID" value="CAF9931168.1"/>
    <property type="molecule type" value="Genomic_DNA"/>
</dbReference>
<dbReference type="GO" id="GO:0016020">
    <property type="term" value="C:membrane"/>
    <property type="evidence" value="ECO:0007669"/>
    <property type="project" value="GOC"/>
</dbReference>
<evidence type="ECO:0000256" key="3">
    <source>
        <dbReference type="SAM" id="Phobius"/>
    </source>
</evidence>
<evidence type="ECO:0000313" key="5">
    <source>
        <dbReference type="Proteomes" id="UP000664169"/>
    </source>
</evidence>
<keyword evidence="3" id="KW-1133">Transmembrane helix</keyword>
<dbReference type="SUPFAM" id="SSF102588">
    <property type="entry name" value="LmbE-like"/>
    <property type="match status" value="1"/>
</dbReference>
<dbReference type="OrthoDB" id="440160at2759"/>
<keyword evidence="3" id="KW-0472">Membrane</keyword>
<dbReference type="PANTHER" id="PTHR12993">
    <property type="entry name" value="N-ACETYLGLUCOSAMINYL-PHOSPHATIDYLINOSITOL DE-N-ACETYLASE-RELATED"/>
    <property type="match status" value="1"/>
</dbReference>
<organism evidence="4 5">
    <name type="scientific">Gomphillus americanus</name>
    <dbReference type="NCBI Taxonomy" id="1940652"/>
    <lineage>
        <taxon>Eukaryota</taxon>
        <taxon>Fungi</taxon>
        <taxon>Dikarya</taxon>
        <taxon>Ascomycota</taxon>
        <taxon>Pezizomycotina</taxon>
        <taxon>Lecanoromycetes</taxon>
        <taxon>OSLEUM clade</taxon>
        <taxon>Ostropomycetidae</taxon>
        <taxon>Ostropales</taxon>
        <taxon>Graphidaceae</taxon>
        <taxon>Gomphilloideae</taxon>
        <taxon>Gomphillus</taxon>
    </lineage>
</organism>
<dbReference type="AlphaFoldDB" id="A0A8H3G0Y4"/>
<proteinExistence type="inferred from homology"/>
<evidence type="ECO:0000313" key="4">
    <source>
        <dbReference type="EMBL" id="CAF9931168.1"/>
    </source>
</evidence>
<dbReference type="EC" id="3.5.1.89" evidence="2"/>
<dbReference type="Gene3D" id="3.40.50.10320">
    <property type="entry name" value="LmbE-like"/>
    <property type="match status" value="1"/>
</dbReference>
<dbReference type="GO" id="GO:0000225">
    <property type="term" value="F:N-acetylglucosaminylphosphatidylinositol deacetylase activity"/>
    <property type="evidence" value="ECO:0007669"/>
    <property type="project" value="UniProtKB-EC"/>
</dbReference>
<dbReference type="GO" id="GO:0005783">
    <property type="term" value="C:endoplasmic reticulum"/>
    <property type="evidence" value="ECO:0007669"/>
    <property type="project" value="TreeGrafter"/>
</dbReference>
<dbReference type="Pfam" id="PF02585">
    <property type="entry name" value="PIG-L"/>
    <property type="match status" value="1"/>
</dbReference>
<name>A0A8H3G0Y4_9LECA</name>
<sequence>MEHLYVWFCIPVILLTAWFYTATVAQSRFPVLREKAIVLLIAHPDDEAMFFAPTVLGLTRSELGNHLKILCLSSGNAENIGSTRKKEIISSARILGLRSDADVHVIEDPAFVDSMHEYWDVSKIAQLLDLFFVKGSNQGKRRNVREERLADRPPDTTIDVLITFDKNGVSSHPNHRSLHAGAVHWLQTMMKGRSGWDVPVKLYRLGSTNMVRKYASLLDLPFTLLQKSAEDDDRST</sequence>
<dbReference type="InterPro" id="IPR024078">
    <property type="entry name" value="LmbE-like_dom_sf"/>
</dbReference>
<reference evidence="4" key="1">
    <citation type="submission" date="2021-03" db="EMBL/GenBank/DDBJ databases">
        <authorList>
            <person name="Tagirdzhanova G."/>
        </authorList>
    </citation>
    <scope>NUCLEOTIDE SEQUENCE</scope>
</reference>
<protein>
    <recommendedName>
        <fullName evidence="2">N-acetylglucosaminylphosphatidylinositol deacetylase</fullName>
        <ecNumber evidence="2">3.5.1.89</ecNumber>
    </recommendedName>
</protein>
<comment type="similarity">
    <text evidence="1">Belongs to the PIGL family.</text>
</comment>
<evidence type="ECO:0000256" key="1">
    <source>
        <dbReference type="ARBA" id="ARBA00006066"/>
    </source>
</evidence>
<feature type="transmembrane region" description="Helical" evidence="3">
    <location>
        <begin position="6"/>
        <end position="25"/>
    </location>
</feature>
<dbReference type="GO" id="GO:0006506">
    <property type="term" value="P:GPI anchor biosynthetic process"/>
    <property type="evidence" value="ECO:0007669"/>
    <property type="project" value="UniProtKB-UniPathway"/>
</dbReference>
<dbReference type="Proteomes" id="UP000664169">
    <property type="component" value="Unassembled WGS sequence"/>
</dbReference>
<accession>A0A8H3G0Y4</accession>
<dbReference type="PANTHER" id="PTHR12993:SF11">
    <property type="entry name" value="N-ACETYLGLUCOSAMINYL-PHOSPHATIDYLINOSITOL DE-N-ACETYLASE"/>
    <property type="match status" value="1"/>
</dbReference>
<dbReference type="UniPathway" id="UPA00196"/>
<keyword evidence="5" id="KW-1185">Reference proteome</keyword>